<organism evidence="1 2">
    <name type="scientific">Aquipseudomonas guryensis</name>
    <dbReference type="NCBI Taxonomy" id="2759165"/>
    <lineage>
        <taxon>Bacteria</taxon>
        <taxon>Pseudomonadati</taxon>
        <taxon>Pseudomonadota</taxon>
        <taxon>Gammaproteobacteria</taxon>
        <taxon>Pseudomonadales</taxon>
        <taxon>Pseudomonadaceae</taxon>
        <taxon>Aquipseudomonas</taxon>
    </lineage>
</organism>
<dbReference type="Gene3D" id="3.40.50.300">
    <property type="entry name" value="P-loop containing nucleotide triphosphate hydrolases"/>
    <property type="match status" value="1"/>
</dbReference>
<dbReference type="InterPro" id="IPR027417">
    <property type="entry name" value="P-loop_NTPase"/>
</dbReference>
<dbReference type="EMBL" id="JACJFN010000001">
    <property type="protein sequence ID" value="MBB1518693.1"/>
    <property type="molecule type" value="Genomic_DNA"/>
</dbReference>
<protein>
    <submittedName>
        <fullName evidence="1">Sulfotransferase</fullName>
    </submittedName>
</protein>
<reference evidence="1 2" key="1">
    <citation type="submission" date="2020-08" db="EMBL/GenBank/DDBJ databases">
        <authorList>
            <person name="Kim C.M."/>
        </authorList>
    </citation>
    <scope>NUCLEOTIDE SEQUENCE [LARGE SCALE GENOMIC DNA]</scope>
    <source>
        <strain evidence="1 2">SR9</strain>
    </source>
</reference>
<dbReference type="SUPFAM" id="SSF52540">
    <property type="entry name" value="P-loop containing nucleoside triphosphate hydrolases"/>
    <property type="match status" value="1"/>
</dbReference>
<proteinExistence type="predicted"/>
<keyword evidence="2" id="KW-1185">Reference proteome</keyword>
<sequence>MVVGMHRSGTSFLTGSLQQSGLELGKFSAWNPHNLKGNRENLEIVAFSDEVLAARGFAWDNPPTEPVVWTDAERSRARELIADYDGVARWGFKDPRALLLVEGWQELLPELRFVGIFRHPTAVAQSLAARGGMPQEQAFALWLAYNKRLLKLYREGAFPLLCFDEDEAVLHRKLDVVLEELGLEPSTEERFFSPELKHHKQMRQSLPAELQKLYRELCRCAR</sequence>
<evidence type="ECO:0000313" key="1">
    <source>
        <dbReference type="EMBL" id="MBB1518693.1"/>
    </source>
</evidence>
<dbReference type="AlphaFoldDB" id="A0A7W4H2L7"/>
<evidence type="ECO:0000313" key="2">
    <source>
        <dbReference type="Proteomes" id="UP000581189"/>
    </source>
</evidence>
<name>A0A7W4H2L7_9GAMM</name>
<keyword evidence="1" id="KW-0808">Transferase</keyword>
<accession>A0A7W4H2L7</accession>
<gene>
    <name evidence="1" type="ORF">H3H45_05530</name>
</gene>
<dbReference type="GO" id="GO:0016740">
    <property type="term" value="F:transferase activity"/>
    <property type="evidence" value="ECO:0007669"/>
    <property type="project" value="UniProtKB-KW"/>
</dbReference>
<comment type="caution">
    <text evidence="1">The sequence shown here is derived from an EMBL/GenBank/DDBJ whole genome shotgun (WGS) entry which is preliminary data.</text>
</comment>
<dbReference type="Proteomes" id="UP000581189">
    <property type="component" value="Unassembled WGS sequence"/>
</dbReference>